<evidence type="ECO:0000256" key="6">
    <source>
        <dbReference type="SAM" id="MobiDB-lite"/>
    </source>
</evidence>
<feature type="region of interest" description="Disordered" evidence="6">
    <location>
        <begin position="325"/>
        <end position="368"/>
    </location>
</feature>
<dbReference type="GO" id="GO:0008270">
    <property type="term" value="F:zinc ion binding"/>
    <property type="evidence" value="ECO:0007669"/>
    <property type="project" value="UniProtKB-KW"/>
</dbReference>
<feature type="compositionally biased region" description="Polar residues" evidence="6">
    <location>
        <begin position="349"/>
        <end position="362"/>
    </location>
</feature>
<reference evidence="8" key="1">
    <citation type="submission" date="2021-01" db="EMBL/GenBank/DDBJ databases">
        <title>A chromosome-scale assembly of European eel, Anguilla anguilla.</title>
        <authorList>
            <person name="Henkel C."/>
            <person name="Jong-Raadsen S.A."/>
            <person name="Dufour S."/>
            <person name="Weltzien F.-A."/>
            <person name="Palstra A.P."/>
            <person name="Pelster B."/>
            <person name="Spaink H.P."/>
            <person name="Van Den Thillart G.E."/>
            <person name="Jansen H."/>
            <person name="Zahm M."/>
            <person name="Klopp C."/>
            <person name="Cedric C."/>
            <person name="Louis A."/>
            <person name="Berthelot C."/>
            <person name="Parey E."/>
            <person name="Roest Crollius H."/>
            <person name="Montfort J."/>
            <person name="Robinson-Rechavi M."/>
            <person name="Bucao C."/>
            <person name="Bouchez O."/>
            <person name="Gislard M."/>
            <person name="Lluch J."/>
            <person name="Milhes M."/>
            <person name="Lampietro C."/>
            <person name="Lopez Roques C."/>
            <person name="Donnadieu C."/>
            <person name="Braasch I."/>
            <person name="Desvignes T."/>
            <person name="Postlethwait J."/>
            <person name="Bobe J."/>
            <person name="Guiguen Y."/>
            <person name="Dirks R."/>
        </authorList>
    </citation>
    <scope>NUCLEOTIDE SEQUENCE</scope>
    <source>
        <strain evidence="8">Tag_6206</strain>
        <tissue evidence="8">Liver</tissue>
    </source>
</reference>
<dbReference type="Gene3D" id="3.30.40.10">
    <property type="entry name" value="Zinc/RING finger domain, C3HC4 (zinc finger)"/>
    <property type="match status" value="1"/>
</dbReference>
<dbReference type="SUPFAM" id="SSF57850">
    <property type="entry name" value="RING/U-box"/>
    <property type="match status" value="1"/>
</dbReference>
<dbReference type="PANTHER" id="PTHR46569">
    <property type="entry name" value="E3 UBIQUITIN-PROTEIN LIGASE TRAIP"/>
    <property type="match status" value="1"/>
</dbReference>
<evidence type="ECO:0000313" key="9">
    <source>
        <dbReference type="Proteomes" id="UP001044222"/>
    </source>
</evidence>
<dbReference type="GO" id="GO:0090734">
    <property type="term" value="C:site of DNA damage"/>
    <property type="evidence" value="ECO:0007669"/>
    <property type="project" value="TreeGrafter"/>
</dbReference>
<dbReference type="OrthoDB" id="8062037at2759"/>
<dbReference type="GO" id="GO:0016567">
    <property type="term" value="P:protein ubiquitination"/>
    <property type="evidence" value="ECO:0007669"/>
    <property type="project" value="TreeGrafter"/>
</dbReference>
<dbReference type="InterPro" id="IPR001841">
    <property type="entry name" value="Znf_RING"/>
</dbReference>
<dbReference type="Pfam" id="PF13639">
    <property type="entry name" value="zf-RING_2"/>
    <property type="match status" value="1"/>
</dbReference>
<dbReference type="EMBL" id="JAFIRN010000014">
    <property type="protein sequence ID" value="KAG5835780.1"/>
    <property type="molecule type" value="Genomic_DNA"/>
</dbReference>
<evidence type="ECO:0000256" key="1">
    <source>
        <dbReference type="ARBA" id="ARBA00022723"/>
    </source>
</evidence>
<dbReference type="PROSITE" id="PS50089">
    <property type="entry name" value="ZF_RING_2"/>
    <property type="match status" value="1"/>
</dbReference>
<dbReference type="GO" id="GO:0031297">
    <property type="term" value="P:replication fork processing"/>
    <property type="evidence" value="ECO:0007669"/>
    <property type="project" value="TreeGrafter"/>
</dbReference>
<accession>A0A9D3LV80</accession>
<sequence length="472" mass="53290">MPIRACCTICSDFFDHSKDVAAIHCGHTFHYECLLQWFQTAPNKTCPQCRKQVSTRHIISKLFFDLGGEGESTAVDPESLQNELYRIKVQLSDKERDWQVQHKMIKTLKQTVDSQRVDLESVMKEVTEKDIICSALRKQMKYMENQHGEMQSAKEEAQRLRTKLKTYESLNLVLQGHRDEVEAMITDMGVGHSAVEQLSIYCISLKKEYENLKASHRSSSEMGEKLRRELFASNSKLQKATADMNRMKEDMKAMQEDLRNSDKEITSLKKKVEILQKTLSTPTRTNEALSRLVFESPAPMELKQPRLHQPEGSGDIDLNVTFDVSTPELPDKKAGHVPSKKMRLDPADFSSSAHTDRSSAGSKNRAPEEDITMQPFLRNSILFRKKNFGSMLDPQRTRLGAVRTGYDGLGGRTKFIQPSPMSDIRPLVMKGKRKVSRPPGGKLPGCATTLDSFLDPQPINAKSSPAVLGDKS</sequence>
<dbReference type="Proteomes" id="UP001044222">
    <property type="component" value="Chromosome 14"/>
</dbReference>
<evidence type="ECO:0000256" key="3">
    <source>
        <dbReference type="ARBA" id="ARBA00022833"/>
    </source>
</evidence>
<comment type="caution">
    <text evidence="8">The sequence shown here is derived from an EMBL/GenBank/DDBJ whole genome shotgun (WGS) entry which is preliminary data.</text>
</comment>
<dbReference type="OMA" id="RSKYIQP"/>
<keyword evidence="1" id="KW-0479">Metal-binding</keyword>
<keyword evidence="2 4" id="KW-0863">Zinc-finger</keyword>
<dbReference type="PANTHER" id="PTHR46569:SF1">
    <property type="entry name" value="E3 UBIQUITIN-PROTEIN LIGASE RFWD3-RELATED"/>
    <property type="match status" value="1"/>
</dbReference>
<dbReference type="SUPFAM" id="SSF58100">
    <property type="entry name" value="Bacterial hemolysins"/>
    <property type="match status" value="1"/>
</dbReference>
<protein>
    <recommendedName>
        <fullName evidence="7">RING-type domain-containing protein</fullName>
    </recommendedName>
</protein>
<name>A0A9D3LV80_ANGAN</name>
<gene>
    <name evidence="8" type="ORF">ANANG_G00247630</name>
</gene>
<dbReference type="AlphaFoldDB" id="A0A9D3LV80"/>
<evidence type="ECO:0000313" key="8">
    <source>
        <dbReference type="EMBL" id="KAG5835780.1"/>
    </source>
</evidence>
<keyword evidence="9" id="KW-1185">Reference proteome</keyword>
<evidence type="ECO:0000256" key="5">
    <source>
        <dbReference type="SAM" id="Coils"/>
    </source>
</evidence>
<feature type="coiled-coil region" evidence="5">
    <location>
        <begin position="237"/>
        <end position="278"/>
    </location>
</feature>
<keyword evidence="5" id="KW-0175">Coiled coil</keyword>
<feature type="coiled-coil region" evidence="5">
    <location>
        <begin position="105"/>
        <end position="170"/>
    </location>
</feature>
<dbReference type="CDD" id="cd16480">
    <property type="entry name" value="RING-H2_TRAIP"/>
    <property type="match status" value="1"/>
</dbReference>
<dbReference type="SMART" id="SM00184">
    <property type="entry name" value="RING"/>
    <property type="match status" value="1"/>
</dbReference>
<dbReference type="InterPro" id="IPR052639">
    <property type="entry name" value="TRAIP_ubiq-protein_ligase"/>
</dbReference>
<dbReference type="GO" id="GO:0005634">
    <property type="term" value="C:nucleus"/>
    <property type="evidence" value="ECO:0007669"/>
    <property type="project" value="TreeGrafter"/>
</dbReference>
<evidence type="ECO:0000256" key="4">
    <source>
        <dbReference type="PROSITE-ProRule" id="PRU00175"/>
    </source>
</evidence>
<dbReference type="InterPro" id="IPR013083">
    <property type="entry name" value="Znf_RING/FYVE/PHD"/>
</dbReference>
<evidence type="ECO:0000259" key="7">
    <source>
        <dbReference type="PROSITE" id="PS50089"/>
    </source>
</evidence>
<organism evidence="8 9">
    <name type="scientific">Anguilla anguilla</name>
    <name type="common">European freshwater eel</name>
    <name type="synonym">Muraena anguilla</name>
    <dbReference type="NCBI Taxonomy" id="7936"/>
    <lineage>
        <taxon>Eukaryota</taxon>
        <taxon>Metazoa</taxon>
        <taxon>Chordata</taxon>
        <taxon>Craniata</taxon>
        <taxon>Vertebrata</taxon>
        <taxon>Euteleostomi</taxon>
        <taxon>Actinopterygii</taxon>
        <taxon>Neopterygii</taxon>
        <taxon>Teleostei</taxon>
        <taxon>Anguilliformes</taxon>
        <taxon>Anguillidae</taxon>
        <taxon>Anguilla</taxon>
    </lineage>
</organism>
<dbReference type="GO" id="GO:0061630">
    <property type="term" value="F:ubiquitin protein ligase activity"/>
    <property type="evidence" value="ECO:0007669"/>
    <property type="project" value="TreeGrafter"/>
</dbReference>
<feature type="domain" description="RING-type" evidence="7">
    <location>
        <begin position="7"/>
        <end position="50"/>
    </location>
</feature>
<keyword evidence="3" id="KW-0862">Zinc</keyword>
<proteinExistence type="predicted"/>
<evidence type="ECO:0000256" key="2">
    <source>
        <dbReference type="ARBA" id="ARBA00022771"/>
    </source>
</evidence>